<evidence type="ECO:0000313" key="4">
    <source>
        <dbReference type="Proteomes" id="UP001152467"/>
    </source>
</evidence>
<dbReference type="Proteomes" id="UP001152467">
    <property type="component" value="Unassembled WGS sequence"/>
</dbReference>
<keyword evidence="1" id="KW-0472">Membrane</keyword>
<accession>A0A9W4VM95</accession>
<protein>
    <submittedName>
        <fullName evidence="3">Cytoskeleton protein RodZ</fullName>
    </submittedName>
</protein>
<evidence type="ECO:0000259" key="2">
    <source>
        <dbReference type="PROSITE" id="PS50943"/>
    </source>
</evidence>
<dbReference type="PANTHER" id="PTHR34475:SF1">
    <property type="entry name" value="CYTOSKELETON PROTEIN RODZ"/>
    <property type="match status" value="1"/>
</dbReference>
<dbReference type="Pfam" id="PF13464">
    <property type="entry name" value="RodZ_C"/>
    <property type="match status" value="1"/>
</dbReference>
<dbReference type="InterPro" id="IPR001387">
    <property type="entry name" value="Cro/C1-type_HTH"/>
</dbReference>
<dbReference type="AlphaFoldDB" id="A0A9W4VM95"/>
<proteinExistence type="predicted"/>
<keyword evidence="1" id="KW-0812">Transmembrane</keyword>
<evidence type="ECO:0000256" key="1">
    <source>
        <dbReference type="SAM" id="Phobius"/>
    </source>
</evidence>
<dbReference type="CDD" id="cd00093">
    <property type="entry name" value="HTH_XRE"/>
    <property type="match status" value="1"/>
</dbReference>
<keyword evidence="4" id="KW-1185">Reference proteome</keyword>
<dbReference type="GO" id="GO:0003677">
    <property type="term" value="F:DNA binding"/>
    <property type="evidence" value="ECO:0007669"/>
    <property type="project" value="InterPro"/>
</dbReference>
<dbReference type="InterPro" id="IPR050400">
    <property type="entry name" value="Bact_Cytoskel_RodZ"/>
</dbReference>
<dbReference type="InterPro" id="IPR025194">
    <property type="entry name" value="RodZ-like_C"/>
</dbReference>
<dbReference type="EMBL" id="CAMAPC010000001">
    <property type="protein sequence ID" value="CAH9049630.1"/>
    <property type="molecule type" value="Genomic_DNA"/>
</dbReference>
<comment type="caution">
    <text evidence="3">The sequence shown here is derived from an EMBL/GenBank/DDBJ whole genome shotgun (WGS) entry which is preliminary data.</text>
</comment>
<dbReference type="PROSITE" id="PS50943">
    <property type="entry name" value="HTH_CROC1"/>
    <property type="match status" value="1"/>
</dbReference>
<evidence type="ECO:0000313" key="3">
    <source>
        <dbReference type="EMBL" id="CAH9049630.1"/>
    </source>
</evidence>
<reference evidence="3" key="1">
    <citation type="submission" date="2022-07" db="EMBL/GenBank/DDBJ databases">
        <authorList>
            <person name="Criscuolo A."/>
        </authorList>
    </citation>
    <scope>NUCLEOTIDE SEQUENCE</scope>
    <source>
        <strain evidence="3">CIP111854</strain>
    </source>
</reference>
<dbReference type="InterPro" id="IPR010982">
    <property type="entry name" value="Lambda_DNA-bd_dom_sf"/>
</dbReference>
<gene>
    <name evidence="3" type="primary">rodZ</name>
    <name evidence="3" type="ORF">PSECIP111854_00276</name>
</gene>
<organism evidence="3 4">
    <name type="scientific">Pseudoalteromonas holothuriae</name>
    <dbReference type="NCBI Taxonomy" id="2963714"/>
    <lineage>
        <taxon>Bacteria</taxon>
        <taxon>Pseudomonadati</taxon>
        <taxon>Pseudomonadota</taxon>
        <taxon>Gammaproteobacteria</taxon>
        <taxon>Alteromonadales</taxon>
        <taxon>Pseudoalteromonadaceae</taxon>
        <taxon>Pseudoalteromonas</taxon>
    </lineage>
</organism>
<dbReference type="RefSeq" id="WP_261625602.1">
    <property type="nucleotide sequence ID" value="NZ_CAMAPC010000001.1"/>
</dbReference>
<dbReference type="PANTHER" id="PTHR34475">
    <property type="match status" value="1"/>
</dbReference>
<dbReference type="SMART" id="SM00530">
    <property type="entry name" value="HTH_XRE"/>
    <property type="match status" value="1"/>
</dbReference>
<keyword evidence="1" id="KW-1133">Transmembrane helix</keyword>
<feature type="transmembrane region" description="Helical" evidence="1">
    <location>
        <begin position="111"/>
        <end position="131"/>
    </location>
</feature>
<dbReference type="Gene3D" id="1.10.260.40">
    <property type="entry name" value="lambda repressor-like DNA-binding domains"/>
    <property type="match status" value="1"/>
</dbReference>
<name>A0A9W4VM95_9GAMM</name>
<sequence length="311" mass="34508">MKQENIEMEEQKPTIGQSLHTARVSAGLSVEDVAQRLKLTTVQISKLEQDEYQDLGPVTFTRGYIKSYSSLLGLDAHHLLDLMDAPKAPEATKKMQSFSRRTEKEASDNRLMVFSYLILALVLGSSGIWYWQTSDEPIDTKGQTAPEATVSESVEQQTVIEKNIETVKENPDAVAQSSVINTINILDKDNTEVSLQTTLLDDSPVIEQVDVQPKVENLTPQSIANKKDASLSIIIMRFSDDSWVEIFDATEQRVAFGVKKAGYTMTVQGKAPFSVVLGKHQVVDVELDGQLVDLSALPRNRLAKFKLPLAE</sequence>
<dbReference type="SUPFAM" id="SSF47413">
    <property type="entry name" value="lambda repressor-like DNA-binding domains"/>
    <property type="match status" value="1"/>
</dbReference>
<feature type="domain" description="HTH cro/C1-type" evidence="2">
    <location>
        <begin position="19"/>
        <end position="79"/>
    </location>
</feature>
<dbReference type="Pfam" id="PF13413">
    <property type="entry name" value="HTH_25"/>
    <property type="match status" value="1"/>
</dbReference>